<dbReference type="SUPFAM" id="SSF56112">
    <property type="entry name" value="Protein kinase-like (PK-like)"/>
    <property type="match status" value="1"/>
</dbReference>
<keyword evidence="4" id="KW-0067">ATP-binding</keyword>
<evidence type="ECO:0000313" key="6">
    <source>
        <dbReference type="EMBL" id="PSR83456.1"/>
    </source>
</evidence>
<keyword evidence="1" id="KW-0808">Transferase</keyword>
<dbReference type="InterPro" id="IPR001245">
    <property type="entry name" value="Ser-Thr/Tyr_kinase_cat_dom"/>
</dbReference>
<dbReference type="InterPro" id="IPR051681">
    <property type="entry name" value="Ser/Thr_Kinases-Pseudokinases"/>
</dbReference>
<dbReference type="EMBL" id="MLYV02000559">
    <property type="protein sequence ID" value="PSR83456.1"/>
    <property type="molecule type" value="Genomic_DNA"/>
</dbReference>
<evidence type="ECO:0000256" key="3">
    <source>
        <dbReference type="ARBA" id="ARBA00022777"/>
    </source>
</evidence>
<comment type="caution">
    <text evidence="6">The sequence shown here is derived from an EMBL/GenBank/DDBJ whole genome shotgun (WGS) entry which is preliminary data.</text>
</comment>
<evidence type="ECO:0000313" key="7">
    <source>
        <dbReference type="Proteomes" id="UP000186601"/>
    </source>
</evidence>
<dbReference type="Gene3D" id="3.30.200.20">
    <property type="entry name" value="Phosphorylase Kinase, domain 1"/>
    <property type="match status" value="1"/>
</dbReference>
<dbReference type="STRING" id="98765.A0A2R6P1L5"/>
<proteinExistence type="predicted"/>
<evidence type="ECO:0000256" key="4">
    <source>
        <dbReference type="ARBA" id="ARBA00022840"/>
    </source>
</evidence>
<dbReference type="OrthoDB" id="193860at2759"/>
<evidence type="ECO:0000256" key="1">
    <source>
        <dbReference type="ARBA" id="ARBA00022679"/>
    </source>
</evidence>
<name>A0A2R6P1L5_9APHY</name>
<dbReference type="GO" id="GO:0004674">
    <property type="term" value="F:protein serine/threonine kinase activity"/>
    <property type="evidence" value="ECO:0007669"/>
    <property type="project" value="TreeGrafter"/>
</dbReference>
<dbReference type="Pfam" id="PF07714">
    <property type="entry name" value="PK_Tyr_Ser-Thr"/>
    <property type="match status" value="1"/>
</dbReference>
<dbReference type="PANTHER" id="PTHR44329:SF288">
    <property type="entry name" value="MITOGEN-ACTIVATED PROTEIN KINASE KINASE KINASE 20"/>
    <property type="match status" value="1"/>
</dbReference>
<dbReference type="PROSITE" id="PS50011">
    <property type="entry name" value="PROTEIN_KINASE_DOM"/>
    <property type="match status" value="1"/>
</dbReference>
<dbReference type="PANTHER" id="PTHR44329">
    <property type="entry name" value="SERINE/THREONINE-PROTEIN KINASE TNNI3K-RELATED"/>
    <property type="match status" value="1"/>
</dbReference>
<sequence>MATSKLPVEILHRVLDFILWDLDAKTTVLMSDSDTNWDSYRKECVQEKRVVGMLSLCCRSAWMQCRPGIFRAIILDSSIDLNRLVLFAASNPEIALYIQRIHALESRSKPWSCHLSLVLPHILPHLSTLQVYQPSIGDERPVDWIDFHLFAPFIRGCYASFRELRQLVLTGCTFLRFRGLQDLLATLPMITHLGCYGVSWKLAGASISKPGAPVSKVGCGACRMQFVDVRGIQPAGHGIMVFTLLPRIKSRYQSHSLGIRPPVEWADIEAIARLVDCFMLGTEKDATKYPHAHSQFTLEEQDGRWLLSVYTGLDKSADRSRVLFRFSPNWNPVDTEVMVEGIEWFIYRDWQKPEDKQPDFDFDWETIGETLAKFEALHRLEIHVDSDLLPNEFSQIVASYITTIISSMPLPPNCETVVTSSIPTPLSLQPLSSSNKPAFRSPEILSPEYVSEIIQNALAKKGNGEQYLFSLRGAHAERALFTLQEMLDKTRSKDGIIDPHILCGYYRLLRKLSVQSTTLPSFLFLFGISCTGDDRLDPRGVGGFSDIFYGTYGGTLVALKRLRFPTRDRYTRKYHIAVCREALIWRQLHHQNIQPFLGVDLHTFRGYACMVSPWLAYGSIHSCARVLVDRGEDPPLDRWPNILIDDDLNVRLTDFGVTSFATAATESTATHGTLGNVRWTAPELLEDDECRRDEAADIYSYACVCVEVYTGQPPFYKIKNNNVVVSKVLRYQLRPDRPSRETGMPMSDTLWALVQRCWDQEPKERPEATTIVKIIRGLRKFSRPRSKGQSIQ</sequence>
<keyword evidence="3" id="KW-0418">Kinase</keyword>
<evidence type="ECO:0000256" key="2">
    <source>
        <dbReference type="ARBA" id="ARBA00022741"/>
    </source>
</evidence>
<keyword evidence="2" id="KW-0547">Nucleotide-binding</keyword>
<keyword evidence="7" id="KW-1185">Reference proteome</keyword>
<dbReference type="Proteomes" id="UP000186601">
    <property type="component" value="Unassembled WGS sequence"/>
</dbReference>
<organism evidence="6 7">
    <name type="scientific">Hermanssonia centrifuga</name>
    <dbReference type="NCBI Taxonomy" id="98765"/>
    <lineage>
        <taxon>Eukaryota</taxon>
        <taxon>Fungi</taxon>
        <taxon>Dikarya</taxon>
        <taxon>Basidiomycota</taxon>
        <taxon>Agaricomycotina</taxon>
        <taxon>Agaricomycetes</taxon>
        <taxon>Polyporales</taxon>
        <taxon>Meruliaceae</taxon>
        <taxon>Hermanssonia</taxon>
    </lineage>
</organism>
<dbReference type="InterPro" id="IPR000719">
    <property type="entry name" value="Prot_kinase_dom"/>
</dbReference>
<protein>
    <recommendedName>
        <fullName evidence="5">Protein kinase domain-containing protein</fullName>
    </recommendedName>
</protein>
<feature type="domain" description="Protein kinase" evidence="5">
    <location>
        <begin position="533"/>
        <end position="782"/>
    </location>
</feature>
<reference evidence="6 7" key="1">
    <citation type="submission" date="2018-02" db="EMBL/GenBank/DDBJ databases">
        <title>Genome sequence of the basidiomycete white-rot fungus Phlebia centrifuga.</title>
        <authorList>
            <person name="Granchi Z."/>
            <person name="Peng M."/>
            <person name="de Vries R.P."/>
            <person name="Hilden K."/>
            <person name="Makela M.R."/>
            <person name="Grigoriev I."/>
            <person name="Riley R."/>
        </authorList>
    </citation>
    <scope>NUCLEOTIDE SEQUENCE [LARGE SCALE GENOMIC DNA]</scope>
    <source>
        <strain evidence="6 7">FBCC195</strain>
    </source>
</reference>
<evidence type="ECO:0000259" key="5">
    <source>
        <dbReference type="PROSITE" id="PS50011"/>
    </source>
</evidence>
<accession>A0A2R6P1L5</accession>
<dbReference type="Gene3D" id="1.10.510.10">
    <property type="entry name" value="Transferase(Phosphotransferase) domain 1"/>
    <property type="match status" value="1"/>
</dbReference>
<dbReference type="GO" id="GO:0005524">
    <property type="term" value="F:ATP binding"/>
    <property type="evidence" value="ECO:0007669"/>
    <property type="project" value="UniProtKB-KW"/>
</dbReference>
<dbReference type="InterPro" id="IPR011009">
    <property type="entry name" value="Kinase-like_dom_sf"/>
</dbReference>
<gene>
    <name evidence="6" type="ORF">PHLCEN_2v5728</name>
</gene>
<dbReference type="AlphaFoldDB" id="A0A2R6P1L5"/>